<evidence type="ECO:0000256" key="11">
    <source>
        <dbReference type="ARBA" id="ARBA00023326"/>
    </source>
</evidence>
<feature type="domain" description="Rhamnogalacturonase A/B/Epimerase-like pectate lyase" evidence="14">
    <location>
        <begin position="41"/>
        <end position="88"/>
    </location>
</feature>
<dbReference type="PANTHER" id="PTHR31736:SF19">
    <property type="entry name" value="PECTIN LYASE SUPERFAMILY PROTEIN-RELATED"/>
    <property type="match status" value="1"/>
</dbReference>
<keyword evidence="3" id="KW-0964">Secreted</keyword>
<keyword evidence="10" id="KW-0961">Cell wall biogenesis/degradation</keyword>
<evidence type="ECO:0000256" key="12">
    <source>
        <dbReference type="RuleBase" id="RU361169"/>
    </source>
</evidence>
<accession>A0A0U1M910</accession>
<dbReference type="STRING" id="28573.A0A0U1M910"/>
<dbReference type="InterPro" id="IPR012334">
    <property type="entry name" value="Pectin_lyas_fold"/>
</dbReference>
<sequence>MKLFGFILLGLAPTAALAQLTGKVGPLVSFKDKAKNKTCDITDYGAKDGTSDASDAINSAWKDCKVGGLVYIPPGTYGIEHGVSLTGGVSSAVQLDGTLTRHGKGDSNQMVIVKGCSDFEFFSGNSKGAIQGYGYEYLRDGKYGERLFRFEDLEDFSVHGIAAIDSPAYYFVFDTVSNGEIYNILIRGITVLGATDGIDVWGNNVWVHDIEATNGDECVTVKSPSNNILIESIYCNLSGGTALGSLGLDTNITNIHYRNLYMNDADACFLKTNGGSGTVSNILWENVIVHGGSYPLTIDEAWGRDNGGHGVQVSNLTFRDWYGTNKDTSRPAIRLECDPHVPCYDITLDNVNIWTDKGSHVYWSCENVYGSGACMKKADSTSHLSTFTTTVSITAKPTLSMPTMSGDLTTPPPTTTSFTIPKMPTSFYPGVSQISTLLSLDSAGGL</sequence>
<dbReference type="SUPFAM" id="SSF51126">
    <property type="entry name" value="Pectin lyase-like"/>
    <property type="match status" value="1"/>
</dbReference>
<keyword evidence="16" id="KW-1185">Reference proteome</keyword>
<keyword evidence="9 12" id="KW-0326">Glycosidase</keyword>
<keyword evidence="6" id="KW-1015">Disulfide bond</keyword>
<proteinExistence type="inferred from homology"/>
<dbReference type="Pfam" id="PF00295">
    <property type="entry name" value="Glyco_hydro_28"/>
    <property type="match status" value="1"/>
</dbReference>
<feature type="chain" id="PRO_5006711685" description="Rhamnogalacturonase A/B/Epimerase-like pectate lyase domain-containing protein" evidence="13">
    <location>
        <begin position="19"/>
        <end position="446"/>
    </location>
</feature>
<organism evidence="15 16">
    <name type="scientific">Talaromyces islandicus</name>
    <name type="common">Penicillium islandicum</name>
    <dbReference type="NCBI Taxonomy" id="28573"/>
    <lineage>
        <taxon>Eukaryota</taxon>
        <taxon>Fungi</taxon>
        <taxon>Dikarya</taxon>
        <taxon>Ascomycota</taxon>
        <taxon>Pezizomycotina</taxon>
        <taxon>Eurotiomycetes</taxon>
        <taxon>Eurotiomycetidae</taxon>
        <taxon>Eurotiales</taxon>
        <taxon>Trichocomaceae</taxon>
        <taxon>Talaromyces</taxon>
        <taxon>Talaromyces sect. Islandici</taxon>
    </lineage>
</organism>
<keyword evidence="8" id="KW-0119">Carbohydrate metabolism</keyword>
<dbReference type="PANTHER" id="PTHR31736">
    <property type="match status" value="1"/>
</dbReference>
<dbReference type="Proteomes" id="UP000054383">
    <property type="component" value="Unassembled WGS sequence"/>
</dbReference>
<keyword evidence="5 12" id="KW-0378">Hydrolase</keyword>
<dbReference type="GO" id="GO:0005576">
    <property type="term" value="C:extracellular region"/>
    <property type="evidence" value="ECO:0007669"/>
    <property type="project" value="UniProtKB-SubCell"/>
</dbReference>
<dbReference type="GO" id="GO:0071555">
    <property type="term" value="P:cell wall organization"/>
    <property type="evidence" value="ECO:0007669"/>
    <property type="project" value="UniProtKB-KW"/>
</dbReference>
<dbReference type="InterPro" id="IPR024535">
    <property type="entry name" value="RHGA/B-epi-like_pectate_lyase"/>
</dbReference>
<dbReference type="GO" id="GO:0004650">
    <property type="term" value="F:polygalacturonase activity"/>
    <property type="evidence" value="ECO:0007669"/>
    <property type="project" value="InterPro"/>
</dbReference>
<gene>
    <name evidence="15" type="primary">rhgB</name>
    <name evidence="15" type="ORF">PISL3812_09114</name>
</gene>
<keyword evidence="7" id="KW-0325">Glycoprotein</keyword>
<dbReference type="OrthoDB" id="2268901at2759"/>
<evidence type="ECO:0000256" key="4">
    <source>
        <dbReference type="ARBA" id="ARBA00022729"/>
    </source>
</evidence>
<dbReference type="OMA" id="YRNLYMN"/>
<comment type="subcellular location">
    <subcellularLocation>
        <location evidence="1">Secreted</location>
    </subcellularLocation>
</comment>
<dbReference type="Gene3D" id="2.160.20.10">
    <property type="entry name" value="Single-stranded right-handed beta-helix, Pectin lyase-like"/>
    <property type="match status" value="1"/>
</dbReference>
<dbReference type="AlphaFoldDB" id="A0A0U1M910"/>
<evidence type="ECO:0000256" key="2">
    <source>
        <dbReference type="ARBA" id="ARBA00008834"/>
    </source>
</evidence>
<evidence type="ECO:0000256" key="1">
    <source>
        <dbReference type="ARBA" id="ARBA00004613"/>
    </source>
</evidence>
<reference evidence="15 16" key="1">
    <citation type="submission" date="2015-04" db="EMBL/GenBank/DDBJ databases">
        <authorList>
            <person name="Syromyatnikov M.Y."/>
            <person name="Popov V.N."/>
        </authorList>
    </citation>
    <scope>NUCLEOTIDE SEQUENCE [LARGE SCALE GENOMIC DNA]</scope>
    <source>
        <strain evidence="15">WF-38-12</strain>
    </source>
</reference>
<evidence type="ECO:0000256" key="8">
    <source>
        <dbReference type="ARBA" id="ARBA00023277"/>
    </source>
</evidence>
<keyword evidence="4 13" id="KW-0732">Signal</keyword>
<dbReference type="GO" id="GO:0000272">
    <property type="term" value="P:polysaccharide catabolic process"/>
    <property type="evidence" value="ECO:0007669"/>
    <property type="project" value="UniProtKB-KW"/>
</dbReference>
<evidence type="ECO:0000259" key="14">
    <source>
        <dbReference type="Pfam" id="PF12708"/>
    </source>
</evidence>
<name>A0A0U1M910_TALIS</name>
<evidence type="ECO:0000256" key="5">
    <source>
        <dbReference type="ARBA" id="ARBA00022801"/>
    </source>
</evidence>
<keyword evidence="11" id="KW-0624">Polysaccharide degradation</keyword>
<comment type="similarity">
    <text evidence="2 12">Belongs to the glycosyl hydrolase 28 family.</text>
</comment>
<dbReference type="GO" id="GO:0046576">
    <property type="term" value="F:rhamnogalacturonan alpha-L-rhamnopyranosyl-(1-&gt;4)-alpha-D-galactopyranosyluronide lyase activity"/>
    <property type="evidence" value="ECO:0007669"/>
    <property type="project" value="UniProtKB-ARBA"/>
</dbReference>
<evidence type="ECO:0000256" key="9">
    <source>
        <dbReference type="ARBA" id="ARBA00023295"/>
    </source>
</evidence>
<evidence type="ECO:0000313" key="15">
    <source>
        <dbReference type="EMBL" id="CRG92059.1"/>
    </source>
</evidence>
<dbReference type="InterPro" id="IPR011050">
    <property type="entry name" value="Pectin_lyase_fold/virulence"/>
</dbReference>
<evidence type="ECO:0000256" key="10">
    <source>
        <dbReference type="ARBA" id="ARBA00023316"/>
    </source>
</evidence>
<dbReference type="Pfam" id="PF12708">
    <property type="entry name" value="Pect-lyase_RHGA_epim"/>
    <property type="match status" value="1"/>
</dbReference>
<dbReference type="InterPro" id="IPR000743">
    <property type="entry name" value="Glyco_hydro_28"/>
</dbReference>
<feature type="signal peptide" evidence="13">
    <location>
        <begin position="1"/>
        <end position="18"/>
    </location>
</feature>
<evidence type="ECO:0000256" key="3">
    <source>
        <dbReference type="ARBA" id="ARBA00022525"/>
    </source>
</evidence>
<dbReference type="EMBL" id="CVMT01000011">
    <property type="protein sequence ID" value="CRG92059.1"/>
    <property type="molecule type" value="Genomic_DNA"/>
</dbReference>
<evidence type="ECO:0000256" key="13">
    <source>
        <dbReference type="SAM" id="SignalP"/>
    </source>
</evidence>
<evidence type="ECO:0000256" key="7">
    <source>
        <dbReference type="ARBA" id="ARBA00023180"/>
    </source>
</evidence>
<evidence type="ECO:0000313" key="16">
    <source>
        <dbReference type="Proteomes" id="UP000054383"/>
    </source>
</evidence>
<evidence type="ECO:0000256" key="6">
    <source>
        <dbReference type="ARBA" id="ARBA00023157"/>
    </source>
</evidence>
<protein>
    <recommendedName>
        <fullName evidence="14">Rhamnogalacturonase A/B/Epimerase-like pectate lyase domain-containing protein</fullName>
    </recommendedName>
</protein>